<protein>
    <submittedName>
        <fullName evidence="4">Lipopolysaccharide transport system permease protein</fullName>
    </submittedName>
</protein>
<keyword evidence="3" id="KW-0472">Membrane</keyword>
<feature type="transmembrane region" description="Helical" evidence="3">
    <location>
        <begin position="121"/>
        <end position="144"/>
    </location>
</feature>
<feature type="transmembrane region" description="Helical" evidence="3">
    <location>
        <begin position="226"/>
        <end position="247"/>
    </location>
</feature>
<gene>
    <name evidence="4" type="ORF">J2R99_001070</name>
</gene>
<evidence type="ECO:0000256" key="2">
    <source>
        <dbReference type="ARBA" id="ARBA00022448"/>
    </source>
</evidence>
<dbReference type="PANTHER" id="PTHR30413:SF10">
    <property type="entry name" value="CAPSULE POLYSACCHARIDE EXPORT INNER-MEMBRANE PROTEIN CTRC"/>
    <property type="match status" value="1"/>
</dbReference>
<evidence type="ECO:0000313" key="5">
    <source>
        <dbReference type="Proteomes" id="UP001230253"/>
    </source>
</evidence>
<comment type="similarity">
    <text evidence="1">Belongs to the ABC-2 integral membrane protein family.</text>
</comment>
<organism evidence="4 5">
    <name type="scientific">Rhodopseudomonas julia</name>
    <dbReference type="NCBI Taxonomy" id="200617"/>
    <lineage>
        <taxon>Bacteria</taxon>
        <taxon>Pseudomonadati</taxon>
        <taxon>Pseudomonadota</taxon>
        <taxon>Alphaproteobacteria</taxon>
        <taxon>Hyphomicrobiales</taxon>
        <taxon>Nitrobacteraceae</taxon>
        <taxon>Rhodopseudomonas</taxon>
    </lineage>
</organism>
<feature type="transmembrane region" description="Helical" evidence="3">
    <location>
        <begin position="150"/>
        <end position="172"/>
    </location>
</feature>
<accession>A0ABU0C5P0</accession>
<dbReference type="PANTHER" id="PTHR30413">
    <property type="entry name" value="INNER MEMBRANE TRANSPORT PERMEASE"/>
    <property type="match status" value="1"/>
</dbReference>
<reference evidence="4 5" key="1">
    <citation type="submission" date="2023-07" db="EMBL/GenBank/DDBJ databases">
        <title>Genomic Encyclopedia of Type Strains, Phase IV (KMG-IV): sequencing the most valuable type-strain genomes for metagenomic binning, comparative biology and taxonomic classification.</title>
        <authorList>
            <person name="Goeker M."/>
        </authorList>
    </citation>
    <scope>NUCLEOTIDE SEQUENCE [LARGE SCALE GENOMIC DNA]</scope>
    <source>
        <strain evidence="4 5">DSM 11549</strain>
    </source>
</reference>
<feature type="transmembrane region" description="Helical" evidence="3">
    <location>
        <begin position="67"/>
        <end position="85"/>
    </location>
</feature>
<dbReference type="EMBL" id="JAUSUK010000001">
    <property type="protein sequence ID" value="MDQ0325221.1"/>
    <property type="molecule type" value="Genomic_DNA"/>
</dbReference>
<evidence type="ECO:0000256" key="1">
    <source>
        <dbReference type="ARBA" id="ARBA00007783"/>
    </source>
</evidence>
<sequence>MLKWLWAAFADLREGIAFRRAWMALAGEDITDQHRRTALGPIWLLINYLAFVGTFIAIFGYARGAGFSAYVALGFFVWMYLSEVINQSISLFVREENFIKGTRLPLSVYVFRLTMQSLIRAGYALIGLLGLLFILGTPITVAWLWSFIGILLIIAITPAAITVLAVAGAFFPDLQFVVGNVIRLGLFLTPIFWYPAEGAIRGHFYFWNPFTYFLEIVRVPITDGVLPLHAFLVCGFIGAVSWLLALWSLGRFRRQIIFVL</sequence>
<feature type="transmembrane region" description="Helical" evidence="3">
    <location>
        <begin position="42"/>
        <end position="61"/>
    </location>
</feature>
<proteinExistence type="inferred from homology"/>
<dbReference type="Proteomes" id="UP001230253">
    <property type="component" value="Unassembled WGS sequence"/>
</dbReference>
<feature type="transmembrane region" description="Helical" evidence="3">
    <location>
        <begin position="184"/>
        <end position="206"/>
    </location>
</feature>
<keyword evidence="3" id="KW-1133">Transmembrane helix</keyword>
<evidence type="ECO:0000256" key="3">
    <source>
        <dbReference type="SAM" id="Phobius"/>
    </source>
</evidence>
<name>A0ABU0C5P0_9BRAD</name>
<keyword evidence="5" id="KW-1185">Reference proteome</keyword>
<evidence type="ECO:0000313" key="4">
    <source>
        <dbReference type="EMBL" id="MDQ0325221.1"/>
    </source>
</evidence>
<comment type="caution">
    <text evidence="4">The sequence shown here is derived from an EMBL/GenBank/DDBJ whole genome shotgun (WGS) entry which is preliminary data.</text>
</comment>
<keyword evidence="2" id="KW-0813">Transport</keyword>
<keyword evidence="3" id="KW-0812">Transmembrane</keyword>
<dbReference type="RefSeq" id="WP_307153440.1">
    <property type="nucleotide sequence ID" value="NZ_JAUSUK010000001.1"/>
</dbReference>